<keyword evidence="11 15" id="KW-0503">Monooxygenase</keyword>
<dbReference type="GO" id="GO:0016125">
    <property type="term" value="P:sterol metabolic process"/>
    <property type="evidence" value="ECO:0007669"/>
    <property type="project" value="TreeGrafter"/>
</dbReference>
<gene>
    <name evidence="17" type="ORF">BVC80_1327g7</name>
</gene>
<comment type="pathway">
    <text evidence="3">Hormone biosynthesis.</text>
</comment>
<keyword evidence="5 14" id="KW-0349">Heme</keyword>
<evidence type="ECO:0000256" key="4">
    <source>
        <dbReference type="ARBA" id="ARBA00010617"/>
    </source>
</evidence>
<comment type="similarity">
    <text evidence="4 15">Belongs to the cytochrome P450 family.</text>
</comment>
<dbReference type="Gene3D" id="1.10.630.10">
    <property type="entry name" value="Cytochrome P450"/>
    <property type="match status" value="1"/>
</dbReference>
<dbReference type="PANTHER" id="PTHR24286:SF356">
    <property type="entry name" value="ENT-KAURENOIC ACID OXIDASE 2"/>
    <property type="match status" value="1"/>
</dbReference>
<dbReference type="EMBL" id="MVGT01004367">
    <property type="protein sequence ID" value="OVA00104.1"/>
    <property type="molecule type" value="Genomic_DNA"/>
</dbReference>
<dbReference type="GO" id="GO:0016020">
    <property type="term" value="C:membrane"/>
    <property type="evidence" value="ECO:0007669"/>
    <property type="project" value="UniProtKB-SubCell"/>
</dbReference>
<evidence type="ECO:0000313" key="18">
    <source>
        <dbReference type="Proteomes" id="UP000195402"/>
    </source>
</evidence>
<dbReference type="InterPro" id="IPR001128">
    <property type="entry name" value="Cyt_P450"/>
</dbReference>
<keyword evidence="18" id="KW-1185">Reference proteome</keyword>
<evidence type="ECO:0000256" key="7">
    <source>
        <dbReference type="ARBA" id="ARBA00022723"/>
    </source>
</evidence>
<reference evidence="17 18" key="1">
    <citation type="journal article" date="2017" name="Mol. Plant">
        <title>The Genome of Medicinal Plant Macleaya cordata Provides New Insights into Benzylisoquinoline Alkaloids Metabolism.</title>
        <authorList>
            <person name="Liu X."/>
            <person name="Liu Y."/>
            <person name="Huang P."/>
            <person name="Ma Y."/>
            <person name="Qing Z."/>
            <person name="Tang Q."/>
            <person name="Cao H."/>
            <person name="Cheng P."/>
            <person name="Zheng Y."/>
            <person name="Yuan Z."/>
            <person name="Zhou Y."/>
            <person name="Liu J."/>
            <person name="Tang Z."/>
            <person name="Zhuo Y."/>
            <person name="Zhang Y."/>
            <person name="Yu L."/>
            <person name="Huang J."/>
            <person name="Yang P."/>
            <person name="Peng Q."/>
            <person name="Zhang J."/>
            <person name="Jiang W."/>
            <person name="Zhang Z."/>
            <person name="Lin K."/>
            <person name="Ro D.K."/>
            <person name="Chen X."/>
            <person name="Xiong X."/>
            <person name="Shang Y."/>
            <person name="Huang S."/>
            <person name="Zeng J."/>
        </authorList>
    </citation>
    <scope>NUCLEOTIDE SEQUENCE [LARGE SCALE GENOMIC DNA]</scope>
    <source>
        <strain evidence="18">cv. BLH2017</strain>
        <tissue evidence="17">Root</tissue>
    </source>
</reference>
<comment type="subcellular location">
    <subcellularLocation>
        <location evidence="2">Membrane</location>
        <topology evidence="2">Single-pass membrane protein</topology>
    </subcellularLocation>
</comment>
<dbReference type="CDD" id="cd11043">
    <property type="entry name" value="CYP90-like"/>
    <property type="match status" value="1"/>
</dbReference>
<organism evidence="17 18">
    <name type="scientific">Macleaya cordata</name>
    <name type="common">Five-seeded plume-poppy</name>
    <name type="synonym">Bocconia cordata</name>
    <dbReference type="NCBI Taxonomy" id="56857"/>
    <lineage>
        <taxon>Eukaryota</taxon>
        <taxon>Viridiplantae</taxon>
        <taxon>Streptophyta</taxon>
        <taxon>Embryophyta</taxon>
        <taxon>Tracheophyta</taxon>
        <taxon>Spermatophyta</taxon>
        <taxon>Magnoliopsida</taxon>
        <taxon>Ranunculales</taxon>
        <taxon>Papaveraceae</taxon>
        <taxon>Papaveroideae</taxon>
        <taxon>Macleaya</taxon>
    </lineage>
</organism>
<keyword evidence="8 16" id="KW-1133">Transmembrane helix</keyword>
<dbReference type="GO" id="GO:0016132">
    <property type="term" value="P:brassinosteroid biosynthetic process"/>
    <property type="evidence" value="ECO:0007669"/>
    <property type="project" value="TreeGrafter"/>
</dbReference>
<keyword evidence="9 15" id="KW-0560">Oxidoreductase</keyword>
<dbReference type="GO" id="GO:0033075">
    <property type="term" value="P:isoquinoline alkaloid biosynthetic process"/>
    <property type="evidence" value="ECO:0007669"/>
    <property type="project" value="UniProtKB-ARBA"/>
</dbReference>
<accession>A0A200PPF3</accession>
<dbReference type="InParanoid" id="A0A200PPF3"/>
<dbReference type="GO" id="GO:0051777">
    <property type="term" value="F:ent-kaurenoic acid monooxygenase activity"/>
    <property type="evidence" value="ECO:0007669"/>
    <property type="project" value="TreeGrafter"/>
</dbReference>
<dbReference type="STRING" id="56857.A0A200PPF3"/>
<evidence type="ECO:0000256" key="9">
    <source>
        <dbReference type="ARBA" id="ARBA00023002"/>
    </source>
</evidence>
<evidence type="ECO:0000256" key="6">
    <source>
        <dbReference type="ARBA" id="ARBA00022692"/>
    </source>
</evidence>
<dbReference type="GO" id="GO:0005783">
    <property type="term" value="C:endoplasmic reticulum"/>
    <property type="evidence" value="ECO:0007669"/>
    <property type="project" value="TreeGrafter"/>
</dbReference>
<protein>
    <submittedName>
        <fullName evidence="17">Cytochrome P450</fullName>
    </submittedName>
</protein>
<dbReference type="PANTHER" id="PTHR24286">
    <property type="entry name" value="CYTOCHROME P450 26"/>
    <property type="match status" value="1"/>
</dbReference>
<keyword evidence="7 14" id="KW-0479">Metal-binding</keyword>
<evidence type="ECO:0000256" key="13">
    <source>
        <dbReference type="ARBA" id="ARBA00037909"/>
    </source>
</evidence>
<evidence type="ECO:0000256" key="1">
    <source>
        <dbReference type="ARBA" id="ARBA00001971"/>
    </source>
</evidence>
<comment type="pathway">
    <text evidence="13">Plant hormone biosynthesis; gibberellin biosynthesis.</text>
</comment>
<dbReference type="InterPro" id="IPR002401">
    <property type="entry name" value="Cyt_P450_E_grp-I"/>
</dbReference>
<dbReference type="FunFam" id="1.10.630.10:FF:000052">
    <property type="entry name" value="Ent-kaurenoic acid oxidase"/>
    <property type="match status" value="1"/>
</dbReference>
<evidence type="ECO:0000256" key="16">
    <source>
        <dbReference type="SAM" id="Phobius"/>
    </source>
</evidence>
<comment type="caution">
    <text evidence="17">The sequence shown here is derived from an EMBL/GenBank/DDBJ whole genome shotgun (WGS) entry which is preliminary data.</text>
</comment>
<dbReference type="PRINTS" id="PR00463">
    <property type="entry name" value="EP450I"/>
</dbReference>
<evidence type="ECO:0000256" key="10">
    <source>
        <dbReference type="ARBA" id="ARBA00023004"/>
    </source>
</evidence>
<dbReference type="PRINTS" id="PR00385">
    <property type="entry name" value="P450"/>
</dbReference>
<dbReference type="Proteomes" id="UP000195402">
    <property type="component" value="Unassembled WGS sequence"/>
</dbReference>
<evidence type="ECO:0000256" key="12">
    <source>
        <dbReference type="ARBA" id="ARBA00023136"/>
    </source>
</evidence>
<evidence type="ECO:0000256" key="14">
    <source>
        <dbReference type="PIRSR" id="PIRSR602401-1"/>
    </source>
</evidence>
<name>A0A200PPF3_MACCD</name>
<keyword evidence="6 16" id="KW-0812">Transmembrane</keyword>
<evidence type="ECO:0000256" key="2">
    <source>
        <dbReference type="ARBA" id="ARBA00004167"/>
    </source>
</evidence>
<proteinExistence type="inferred from homology"/>
<evidence type="ECO:0000313" key="17">
    <source>
        <dbReference type="EMBL" id="OVA00104.1"/>
    </source>
</evidence>
<keyword evidence="10 14" id="KW-0408">Iron</keyword>
<dbReference type="InterPro" id="IPR017972">
    <property type="entry name" value="Cyt_P450_CS"/>
</dbReference>
<dbReference type="OrthoDB" id="1470350at2759"/>
<comment type="cofactor">
    <cofactor evidence="1 14">
        <name>heme</name>
        <dbReference type="ChEBI" id="CHEBI:30413"/>
    </cofactor>
</comment>
<evidence type="ECO:0000256" key="3">
    <source>
        <dbReference type="ARBA" id="ARBA00004972"/>
    </source>
</evidence>
<dbReference type="InterPro" id="IPR036396">
    <property type="entry name" value="Cyt_P450_sf"/>
</dbReference>
<dbReference type="Pfam" id="PF00067">
    <property type="entry name" value="p450"/>
    <property type="match status" value="1"/>
</dbReference>
<dbReference type="FunCoup" id="A0A200PPF3">
    <property type="interactions" value="264"/>
</dbReference>
<evidence type="ECO:0000256" key="11">
    <source>
        <dbReference type="ARBA" id="ARBA00023033"/>
    </source>
</evidence>
<sequence>MEFEGFWVVVFSVFIGGFLAIYGLLKKANEWYYESSLGEKRFSLPPGDLGWPLIGNMWSFLSAFKSSDPDSFISSFVHRFSRTGIYKAFMFGSPTIMITIPETCRQVLMDDERFGPGWPKSTCILIGKKSFIGISYEEHKRLRRITAAPVNGHEALSVYLTYIEDTVISTLDQWAKMGQIEFLTHLRKLTFRIITYIFLSSESDPVMEALEKEYTTLNYGVRAMAINFPGFAYYKALKARKKLVAILQAVLDERREKREKTAPPAKKDMMDALMEVEDENGRKLDDEEIIDVLIMYLNAGHESSGHITMWATVFLQANPEYFKKAKAEQEEIVRKRPPTQKGLTLKEIRQMDYLSKVIDETLRVVNISLVVFREALTDVKMSGYSIPKGWKVMVWFRSVHMDPEVYPNPKEFNPSRWDGYTPKAGSYLPFGAGSRLCPGNDLAKLEISIFLHYFLLNYQLERLNPDCPLRYLPHPRPIDNCLARVKKITSSTSI</sequence>
<feature type="transmembrane region" description="Helical" evidence="16">
    <location>
        <begin position="6"/>
        <end position="25"/>
    </location>
</feature>
<dbReference type="GO" id="GO:0010268">
    <property type="term" value="P:brassinosteroid homeostasis"/>
    <property type="evidence" value="ECO:0007669"/>
    <property type="project" value="TreeGrafter"/>
</dbReference>
<dbReference type="OMA" id="KLWEVYM"/>
<evidence type="ECO:0000256" key="8">
    <source>
        <dbReference type="ARBA" id="ARBA00022989"/>
    </source>
</evidence>
<evidence type="ECO:0000256" key="15">
    <source>
        <dbReference type="RuleBase" id="RU000461"/>
    </source>
</evidence>
<dbReference type="GO" id="GO:0005506">
    <property type="term" value="F:iron ion binding"/>
    <property type="evidence" value="ECO:0007669"/>
    <property type="project" value="InterPro"/>
</dbReference>
<dbReference type="GO" id="GO:0009686">
    <property type="term" value="P:gibberellin biosynthetic process"/>
    <property type="evidence" value="ECO:0007669"/>
    <property type="project" value="UniProtKB-ARBA"/>
</dbReference>
<keyword evidence="12 16" id="KW-0472">Membrane</keyword>
<dbReference type="GO" id="GO:0020037">
    <property type="term" value="F:heme binding"/>
    <property type="evidence" value="ECO:0007669"/>
    <property type="project" value="InterPro"/>
</dbReference>
<dbReference type="SUPFAM" id="SSF48264">
    <property type="entry name" value="Cytochrome P450"/>
    <property type="match status" value="1"/>
</dbReference>
<dbReference type="PROSITE" id="PS00086">
    <property type="entry name" value="CYTOCHROME_P450"/>
    <property type="match status" value="1"/>
</dbReference>
<evidence type="ECO:0000256" key="5">
    <source>
        <dbReference type="ARBA" id="ARBA00022617"/>
    </source>
</evidence>
<dbReference type="AlphaFoldDB" id="A0A200PPF3"/>
<feature type="binding site" description="axial binding residue" evidence="14">
    <location>
        <position position="437"/>
    </location>
    <ligand>
        <name>heme</name>
        <dbReference type="ChEBI" id="CHEBI:30413"/>
    </ligand>
    <ligandPart>
        <name>Fe</name>
        <dbReference type="ChEBI" id="CHEBI:18248"/>
    </ligandPart>
</feature>